<feature type="compositionally biased region" description="Basic residues" evidence="5">
    <location>
        <begin position="112"/>
        <end position="130"/>
    </location>
</feature>
<evidence type="ECO:0000313" key="8">
    <source>
        <dbReference type="Proteomes" id="UP000717515"/>
    </source>
</evidence>
<dbReference type="AlphaFoldDB" id="A0A9P8A061"/>
<gene>
    <name evidence="7" type="ORF">KVV02_004507</name>
</gene>
<feature type="domain" description="Rieske" evidence="6">
    <location>
        <begin position="154"/>
        <end position="241"/>
    </location>
</feature>
<dbReference type="PROSITE" id="PS51296">
    <property type="entry name" value="RIESKE"/>
    <property type="match status" value="1"/>
</dbReference>
<dbReference type="GO" id="GO:0051537">
    <property type="term" value="F:2 iron, 2 sulfur cluster binding"/>
    <property type="evidence" value="ECO:0007669"/>
    <property type="project" value="UniProtKB-KW"/>
</dbReference>
<evidence type="ECO:0000256" key="1">
    <source>
        <dbReference type="ARBA" id="ARBA00022714"/>
    </source>
</evidence>
<keyword evidence="2" id="KW-0479">Metal-binding</keyword>
<evidence type="ECO:0000259" key="6">
    <source>
        <dbReference type="PROSITE" id="PS51296"/>
    </source>
</evidence>
<dbReference type="Gene3D" id="2.102.10.10">
    <property type="entry name" value="Rieske [2Fe-2S] iron-sulphur domain"/>
    <property type="match status" value="1"/>
</dbReference>
<dbReference type="Pfam" id="PF00355">
    <property type="entry name" value="Rieske"/>
    <property type="match status" value="1"/>
</dbReference>
<dbReference type="InterPro" id="IPR017941">
    <property type="entry name" value="Rieske_2Fe-2S"/>
</dbReference>
<dbReference type="InterPro" id="IPR036922">
    <property type="entry name" value="Rieske_2Fe-2S_sf"/>
</dbReference>
<evidence type="ECO:0000313" key="7">
    <source>
        <dbReference type="EMBL" id="KAG9321932.1"/>
    </source>
</evidence>
<dbReference type="GO" id="GO:0046872">
    <property type="term" value="F:metal ion binding"/>
    <property type="evidence" value="ECO:0007669"/>
    <property type="project" value="UniProtKB-KW"/>
</dbReference>
<reference evidence="7" key="1">
    <citation type="submission" date="2021-07" db="EMBL/GenBank/DDBJ databases">
        <title>Draft genome of Mortierella alpina, strain LL118, isolated from an aspen leaf litter sample.</title>
        <authorList>
            <person name="Yang S."/>
            <person name="Vinatzer B.A."/>
        </authorList>
    </citation>
    <scope>NUCLEOTIDE SEQUENCE</scope>
    <source>
        <strain evidence="7">LL118</strain>
    </source>
</reference>
<dbReference type="EMBL" id="JAIFTL010000175">
    <property type="protein sequence ID" value="KAG9321932.1"/>
    <property type="molecule type" value="Genomic_DNA"/>
</dbReference>
<comment type="caution">
    <text evidence="7">The sequence shown here is derived from an EMBL/GenBank/DDBJ whole genome shotgun (WGS) entry which is preliminary data.</text>
</comment>
<feature type="compositionally biased region" description="Basic and acidic residues" evidence="5">
    <location>
        <begin position="131"/>
        <end position="154"/>
    </location>
</feature>
<evidence type="ECO:0000256" key="4">
    <source>
        <dbReference type="ARBA" id="ARBA00023014"/>
    </source>
</evidence>
<evidence type="ECO:0000256" key="5">
    <source>
        <dbReference type="SAM" id="MobiDB-lite"/>
    </source>
</evidence>
<keyword evidence="4" id="KW-0411">Iron-sulfur</keyword>
<protein>
    <recommendedName>
        <fullName evidence="6">Rieske domain-containing protein</fullName>
    </recommendedName>
</protein>
<dbReference type="Proteomes" id="UP000717515">
    <property type="component" value="Unassembled WGS sequence"/>
</dbReference>
<proteinExistence type="predicted"/>
<evidence type="ECO:0000256" key="2">
    <source>
        <dbReference type="ARBA" id="ARBA00022723"/>
    </source>
</evidence>
<sequence>MGKKHGDGGGSLFSAYLAAMPETTNSAQVEEKYLPDSMKASTLLEQLGAERSWSSRDVEKDVDILERNRLYTIKELRVLSPESWKEIELLPLVKDLLRQAVNPPVDYAKLKQEKKKMKKEKKERKKKEKKLKMENLKMDKLSLQDQSEKSKSEDATPGNSSLLPGPGRIQPMGNRIRVTAGNGTTYEVDRYCPHKHVDLATKGVVVGNTLFCNKHNWAFALDNKGYCSKHGATINSCKVDW</sequence>
<dbReference type="SUPFAM" id="SSF50022">
    <property type="entry name" value="ISP domain"/>
    <property type="match status" value="1"/>
</dbReference>
<feature type="region of interest" description="Disordered" evidence="5">
    <location>
        <begin position="112"/>
        <end position="174"/>
    </location>
</feature>
<accession>A0A9P8A061</accession>
<name>A0A9P8A061_MORAP</name>
<keyword evidence="3" id="KW-0408">Iron</keyword>
<keyword evidence="1" id="KW-0001">2Fe-2S</keyword>
<evidence type="ECO:0000256" key="3">
    <source>
        <dbReference type="ARBA" id="ARBA00023004"/>
    </source>
</evidence>
<organism evidence="7 8">
    <name type="scientific">Mortierella alpina</name>
    <name type="common">Oleaginous fungus</name>
    <name type="synonym">Mortierella renispora</name>
    <dbReference type="NCBI Taxonomy" id="64518"/>
    <lineage>
        <taxon>Eukaryota</taxon>
        <taxon>Fungi</taxon>
        <taxon>Fungi incertae sedis</taxon>
        <taxon>Mucoromycota</taxon>
        <taxon>Mortierellomycotina</taxon>
        <taxon>Mortierellomycetes</taxon>
        <taxon>Mortierellales</taxon>
        <taxon>Mortierellaceae</taxon>
        <taxon>Mortierella</taxon>
    </lineage>
</organism>